<dbReference type="AlphaFoldDB" id="A0A7I8BWG3"/>
<dbReference type="EMBL" id="AP023176">
    <property type="protein sequence ID" value="BCF92982.1"/>
    <property type="molecule type" value="Genomic_DNA"/>
</dbReference>
<accession>A0A7I8BWG3</accession>
<gene>
    <name evidence="2" type="ORF">PPGU16_60490</name>
</gene>
<feature type="region of interest" description="Disordered" evidence="1">
    <location>
        <begin position="36"/>
        <end position="56"/>
    </location>
</feature>
<sequence>MPQSLISPTLQRNLGFTARLIDLIGKGIDLAVHIGGPMTPTTDRRDENRLNYAATA</sequence>
<geneLocation type="plasmid" evidence="2 3">
    <name>PPGU16_p1</name>
</geneLocation>
<dbReference type="Proteomes" id="UP000510888">
    <property type="component" value="Plasmid PPGU16_p1"/>
</dbReference>
<reference evidence="2 3" key="1">
    <citation type="journal article" date="2020" name="Genes (Basel)">
        <title>Genomic Comparison of Insect Gut Symbionts from Divergent Burkholderia Subclades.</title>
        <authorList>
            <person name="Takeshita K."/>
            <person name="Kikuchi Y."/>
        </authorList>
    </citation>
    <scope>NUCLEOTIDE SEQUENCE [LARGE SCALE GENOMIC DNA]</scope>
    <source>
        <strain evidence="2 3">PGU16</strain>
        <plasmid evidence="2 3">PPGU16_p1</plasmid>
    </source>
</reference>
<evidence type="ECO:0000256" key="1">
    <source>
        <dbReference type="SAM" id="MobiDB-lite"/>
    </source>
</evidence>
<proteinExistence type="predicted"/>
<keyword evidence="3" id="KW-1185">Reference proteome</keyword>
<dbReference type="KEGG" id="plad:PPGU16_60490"/>
<keyword evidence="2" id="KW-0614">Plasmid</keyword>
<dbReference type="RefSeq" id="WP_180726469.1">
    <property type="nucleotide sequence ID" value="NZ_AP023176.1"/>
</dbReference>
<name>A0A7I8BWG3_9BURK</name>
<evidence type="ECO:0000313" key="3">
    <source>
        <dbReference type="Proteomes" id="UP000510888"/>
    </source>
</evidence>
<evidence type="ECO:0000313" key="2">
    <source>
        <dbReference type="EMBL" id="BCF92982.1"/>
    </source>
</evidence>
<protein>
    <submittedName>
        <fullName evidence="2">Uncharacterized protein</fullName>
    </submittedName>
</protein>
<organism evidence="2 3">
    <name type="scientific">Paraburkholderia largidicola</name>
    <dbReference type="NCBI Taxonomy" id="3014751"/>
    <lineage>
        <taxon>Bacteria</taxon>
        <taxon>Pseudomonadati</taxon>
        <taxon>Pseudomonadota</taxon>
        <taxon>Betaproteobacteria</taxon>
        <taxon>Burkholderiales</taxon>
        <taxon>Burkholderiaceae</taxon>
        <taxon>Paraburkholderia</taxon>
    </lineage>
</organism>